<gene>
    <name evidence="9" type="ORF">BK138_34260</name>
</gene>
<dbReference type="STRING" id="297318.BK138_34260"/>
<feature type="transmembrane region" description="Helical" evidence="7">
    <location>
        <begin position="133"/>
        <end position="154"/>
    </location>
</feature>
<feature type="transmembrane region" description="Helical" evidence="7">
    <location>
        <begin position="91"/>
        <end position="112"/>
    </location>
</feature>
<keyword evidence="5 7" id="KW-1133">Transmembrane helix</keyword>
<dbReference type="RefSeq" id="WP_076176870.1">
    <property type="nucleotide sequence ID" value="NZ_MRTP01000024.1"/>
</dbReference>
<feature type="domain" description="ABC transmembrane type-1" evidence="8">
    <location>
        <begin position="87"/>
        <end position="302"/>
    </location>
</feature>
<evidence type="ECO:0000256" key="4">
    <source>
        <dbReference type="ARBA" id="ARBA00022692"/>
    </source>
</evidence>
<name>A0A1R1DZK1_9BACL</name>
<sequence>MENLLARKSAGDRRKRFDRKRLLINIPLFVMFTPIIVYFLVFKYIPMLGLVVAFKDYNFTEGIWGSPWVGLDHFKLLFSNPNMQNILRNTFILSLLQIVVGFPFPILTALLIHEARKLWFKKTVQTAVFLPHFLNWVIVGQIVITIFSQQTGIVNTVVEALFGEPYAFLYHEGSWISIFVGAGIWKGAGWGAIIYLAALAAIDTSLYEAASMDGAGKWRHIWHISLPSLVPTIVIQLILTIGGVMEVGFDQVYVLQNSVVSSISEVISTWSYKSGINGGQFSLATALGLFESLIGLTLVLLTNWIARRYNQGLW</sequence>
<evidence type="ECO:0000259" key="8">
    <source>
        <dbReference type="PROSITE" id="PS50928"/>
    </source>
</evidence>
<dbReference type="GO" id="GO:0055085">
    <property type="term" value="P:transmembrane transport"/>
    <property type="evidence" value="ECO:0007669"/>
    <property type="project" value="InterPro"/>
</dbReference>
<dbReference type="Pfam" id="PF00528">
    <property type="entry name" value="BPD_transp_1"/>
    <property type="match status" value="1"/>
</dbReference>
<reference evidence="9 10" key="1">
    <citation type="submission" date="2016-11" db="EMBL/GenBank/DDBJ databases">
        <title>Paenibacillus species isolates.</title>
        <authorList>
            <person name="Beno S.M."/>
        </authorList>
    </citation>
    <scope>NUCLEOTIDE SEQUENCE [LARGE SCALE GENOMIC DNA]</scope>
    <source>
        <strain evidence="9 10">FSL R5-0378</strain>
    </source>
</reference>
<dbReference type="GO" id="GO:0005886">
    <property type="term" value="C:plasma membrane"/>
    <property type="evidence" value="ECO:0007669"/>
    <property type="project" value="UniProtKB-SubCell"/>
</dbReference>
<accession>A0A1R1DZK1</accession>
<dbReference type="InterPro" id="IPR000515">
    <property type="entry name" value="MetI-like"/>
</dbReference>
<evidence type="ECO:0000256" key="6">
    <source>
        <dbReference type="ARBA" id="ARBA00023136"/>
    </source>
</evidence>
<dbReference type="PROSITE" id="PS50928">
    <property type="entry name" value="ABC_TM1"/>
    <property type="match status" value="1"/>
</dbReference>
<evidence type="ECO:0000256" key="3">
    <source>
        <dbReference type="ARBA" id="ARBA00022475"/>
    </source>
</evidence>
<keyword evidence="6 7" id="KW-0472">Membrane</keyword>
<evidence type="ECO:0000313" key="9">
    <source>
        <dbReference type="EMBL" id="OMF45033.1"/>
    </source>
</evidence>
<dbReference type="Proteomes" id="UP000187172">
    <property type="component" value="Unassembled WGS sequence"/>
</dbReference>
<dbReference type="InterPro" id="IPR035906">
    <property type="entry name" value="MetI-like_sf"/>
</dbReference>
<evidence type="ECO:0000256" key="1">
    <source>
        <dbReference type="ARBA" id="ARBA00004651"/>
    </source>
</evidence>
<comment type="similarity">
    <text evidence="7">Belongs to the binding-protein-dependent transport system permease family.</text>
</comment>
<organism evidence="9 10">
    <name type="scientific">Paenibacillus rhizosphaerae</name>
    <dbReference type="NCBI Taxonomy" id="297318"/>
    <lineage>
        <taxon>Bacteria</taxon>
        <taxon>Bacillati</taxon>
        <taxon>Bacillota</taxon>
        <taxon>Bacilli</taxon>
        <taxon>Bacillales</taxon>
        <taxon>Paenibacillaceae</taxon>
        <taxon>Paenibacillus</taxon>
    </lineage>
</organism>
<comment type="caution">
    <text evidence="9">The sequence shown here is derived from an EMBL/GenBank/DDBJ whole genome shotgun (WGS) entry which is preliminary data.</text>
</comment>
<keyword evidence="2 7" id="KW-0813">Transport</keyword>
<comment type="subcellular location">
    <subcellularLocation>
        <location evidence="1 7">Cell membrane</location>
        <topology evidence="1 7">Multi-pass membrane protein</topology>
    </subcellularLocation>
</comment>
<dbReference type="SUPFAM" id="SSF161098">
    <property type="entry name" value="MetI-like"/>
    <property type="match status" value="1"/>
</dbReference>
<dbReference type="Gene3D" id="1.10.3720.10">
    <property type="entry name" value="MetI-like"/>
    <property type="match status" value="1"/>
</dbReference>
<dbReference type="PANTHER" id="PTHR43227">
    <property type="entry name" value="BLL4140 PROTEIN"/>
    <property type="match status" value="1"/>
</dbReference>
<evidence type="ECO:0000256" key="2">
    <source>
        <dbReference type="ARBA" id="ARBA00022448"/>
    </source>
</evidence>
<dbReference type="InterPro" id="IPR050809">
    <property type="entry name" value="UgpAE/MalFG_permease"/>
</dbReference>
<proteinExistence type="inferred from homology"/>
<dbReference type="CDD" id="cd06261">
    <property type="entry name" value="TM_PBP2"/>
    <property type="match status" value="1"/>
</dbReference>
<feature type="transmembrane region" description="Helical" evidence="7">
    <location>
        <begin position="221"/>
        <end position="245"/>
    </location>
</feature>
<dbReference type="EMBL" id="MRTP01000024">
    <property type="protein sequence ID" value="OMF45033.1"/>
    <property type="molecule type" value="Genomic_DNA"/>
</dbReference>
<feature type="transmembrane region" description="Helical" evidence="7">
    <location>
        <begin position="174"/>
        <end position="200"/>
    </location>
</feature>
<dbReference type="PANTHER" id="PTHR43227:SF11">
    <property type="entry name" value="BLL4140 PROTEIN"/>
    <property type="match status" value="1"/>
</dbReference>
<feature type="transmembrane region" description="Helical" evidence="7">
    <location>
        <begin position="281"/>
        <end position="306"/>
    </location>
</feature>
<feature type="transmembrane region" description="Helical" evidence="7">
    <location>
        <begin position="21"/>
        <end position="41"/>
    </location>
</feature>
<evidence type="ECO:0000256" key="5">
    <source>
        <dbReference type="ARBA" id="ARBA00022989"/>
    </source>
</evidence>
<evidence type="ECO:0000313" key="10">
    <source>
        <dbReference type="Proteomes" id="UP000187172"/>
    </source>
</evidence>
<keyword evidence="4 7" id="KW-0812">Transmembrane</keyword>
<protein>
    <submittedName>
        <fullName evidence="9">Protein lplB</fullName>
    </submittedName>
</protein>
<dbReference type="AlphaFoldDB" id="A0A1R1DZK1"/>
<keyword evidence="10" id="KW-1185">Reference proteome</keyword>
<keyword evidence="3" id="KW-1003">Cell membrane</keyword>
<evidence type="ECO:0000256" key="7">
    <source>
        <dbReference type="RuleBase" id="RU363032"/>
    </source>
</evidence>